<evidence type="ECO:0000313" key="3">
    <source>
        <dbReference type="Proteomes" id="UP000286287"/>
    </source>
</evidence>
<comment type="caution">
    <text evidence="2">The sequence shown here is derived from an EMBL/GenBank/DDBJ whole genome shotgun (WGS) entry which is preliminary data.</text>
</comment>
<evidence type="ECO:0000256" key="1">
    <source>
        <dbReference type="SAM" id="MobiDB-lite"/>
    </source>
</evidence>
<proteinExistence type="predicted"/>
<feature type="compositionally biased region" description="Low complexity" evidence="1">
    <location>
        <begin position="49"/>
        <end position="63"/>
    </location>
</feature>
<feature type="region of interest" description="Disordered" evidence="1">
    <location>
        <begin position="1"/>
        <end position="85"/>
    </location>
</feature>
<dbReference type="EMBL" id="QYUJ01000014">
    <property type="protein sequence ID" value="RJF72314.1"/>
    <property type="molecule type" value="Genomic_DNA"/>
</dbReference>
<sequence length="85" mass="8873">MGDQRTNNPNHLPEPDDLPSNVGDGPVKDSPSDTQEPGDQPPPAEDPNPGAKPAGLPGQQQPPMQDPPESPENPTSLNDDPPPIS</sequence>
<accession>A0A418V897</accession>
<reference evidence="2 3" key="1">
    <citation type="submission" date="2018-09" db="EMBL/GenBank/DDBJ databases">
        <authorList>
            <person name="Zhu H."/>
        </authorList>
    </citation>
    <scope>NUCLEOTIDE SEQUENCE [LARGE SCALE GENOMIC DNA]</scope>
    <source>
        <strain evidence="2 3">K2S05-167</strain>
    </source>
</reference>
<dbReference type="RefSeq" id="WP_119764323.1">
    <property type="nucleotide sequence ID" value="NZ_QYUJ01000014.1"/>
</dbReference>
<dbReference type="AlphaFoldDB" id="A0A418V897"/>
<gene>
    <name evidence="2" type="ORF">D3875_12915</name>
</gene>
<organism evidence="2 3">
    <name type="scientific">Deinococcus cavernae</name>
    <dbReference type="NCBI Taxonomy" id="2320857"/>
    <lineage>
        <taxon>Bacteria</taxon>
        <taxon>Thermotogati</taxon>
        <taxon>Deinococcota</taxon>
        <taxon>Deinococci</taxon>
        <taxon>Deinococcales</taxon>
        <taxon>Deinococcaceae</taxon>
        <taxon>Deinococcus</taxon>
    </lineage>
</organism>
<name>A0A418V897_9DEIO</name>
<evidence type="ECO:0000313" key="2">
    <source>
        <dbReference type="EMBL" id="RJF72314.1"/>
    </source>
</evidence>
<keyword evidence="3" id="KW-1185">Reference proteome</keyword>
<protein>
    <submittedName>
        <fullName evidence="2">Uncharacterized protein</fullName>
    </submittedName>
</protein>
<dbReference type="Proteomes" id="UP000286287">
    <property type="component" value="Unassembled WGS sequence"/>
</dbReference>
<feature type="compositionally biased region" description="Polar residues" evidence="1">
    <location>
        <begin position="1"/>
        <end position="10"/>
    </location>
</feature>